<name>A0A0V1E9N7_TRIPS</name>
<dbReference type="AlphaFoldDB" id="A0A0V1E9N7"/>
<protein>
    <submittedName>
        <fullName evidence="1">Uncharacterized protein</fullName>
    </submittedName>
</protein>
<gene>
    <name evidence="1" type="ORF">T4A_10875</name>
    <name evidence="3" type="ORF">T4B_4954</name>
    <name evidence="2" type="ORF">T4C_13940</name>
</gene>
<proteinExistence type="predicted"/>
<accession>A0A0V1E9N7</accession>
<dbReference type="Proteomes" id="UP000054826">
    <property type="component" value="Unassembled WGS sequence"/>
</dbReference>
<dbReference type="Proteomes" id="UP000054632">
    <property type="component" value="Unassembled WGS sequence"/>
</dbReference>
<keyword evidence="5" id="KW-1185">Reference proteome</keyword>
<dbReference type="EMBL" id="JYDS01000041">
    <property type="protein sequence ID" value="KRZ29828.1"/>
    <property type="molecule type" value="Genomic_DNA"/>
</dbReference>
<evidence type="ECO:0000313" key="5">
    <source>
        <dbReference type="Proteomes" id="UP000054805"/>
    </source>
</evidence>
<dbReference type="EMBL" id="JYDR01000076">
    <property type="protein sequence ID" value="KRY70273.1"/>
    <property type="molecule type" value="Genomic_DNA"/>
</dbReference>
<dbReference type="Proteomes" id="UP000054805">
    <property type="component" value="Unassembled WGS sequence"/>
</dbReference>
<sequence length="61" mass="7088">MKRNVFSKLNKLFYASSVHSDLESIYTVVVILKGTVLKSTMPTITIKRRLFKDYFGDIIFN</sequence>
<evidence type="ECO:0000313" key="3">
    <source>
        <dbReference type="EMBL" id="KRZ29828.1"/>
    </source>
</evidence>
<reference evidence="4 5" key="1">
    <citation type="submission" date="2015-01" db="EMBL/GenBank/DDBJ databases">
        <title>Evolution of Trichinella species and genotypes.</title>
        <authorList>
            <person name="Korhonen P.K."/>
            <person name="Edoardo P."/>
            <person name="Giuseppe L.R."/>
            <person name="Gasser R.B."/>
        </authorList>
    </citation>
    <scope>NUCLEOTIDE SEQUENCE [LARGE SCALE GENOMIC DNA]</scope>
    <source>
        <strain evidence="1">ISS13</strain>
        <strain evidence="2">ISS176</strain>
        <strain evidence="3">ISS588</strain>
    </source>
</reference>
<comment type="caution">
    <text evidence="1">The sequence shown here is derived from an EMBL/GenBank/DDBJ whole genome shotgun (WGS) entry which is preliminary data.</text>
</comment>
<organism evidence="1 4">
    <name type="scientific">Trichinella pseudospiralis</name>
    <name type="common">Parasitic roundworm</name>
    <dbReference type="NCBI Taxonomy" id="6337"/>
    <lineage>
        <taxon>Eukaryota</taxon>
        <taxon>Metazoa</taxon>
        <taxon>Ecdysozoa</taxon>
        <taxon>Nematoda</taxon>
        <taxon>Enoplea</taxon>
        <taxon>Dorylaimia</taxon>
        <taxon>Trichinellida</taxon>
        <taxon>Trichinellidae</taxon>
        <taxon>Trichinella</taxon>
    </lineage>
</organism>
<dbReference type="EMBL" id="JYDV01000186">
    <property type="protein sequence ID" value="KRZ26127.1"/>
    <property type="molecule type" value="Genomic_DNA"/>
</dbReference>
<evidence type="ECO:0000313" key="1">
    <source>
        <dbReference type="EMBL" id="KRY70273.1"/>
    </source>
</evidence>
<evidence type="ECO:0000313" key="4">
    <source>
        <dbReference type="Proteomes" id="UP000054632"/>
    </source>
</evidence>
<evidence type="ECO:0000313" key="2">
    <source>
        <dbReference type="EMBL" id="KRZ26127.1"/>
    </source>
</evidence>